<dbReference type="GO" id="GO:0005634">
    <property type="term" value="C:nucleus"/>
    <property type="evidence" value="ECO:0007669"/>
    <property type="project" value="UniProtKB-SubCell"/>
</dbReference>
<dbReference type="InterPro" id="IPR001138">
    <property type="entry name" value="Zn2Cys6_DnaBD"/>
</dbReference>
<dbReference type="InterPro" id="IPR036864">
    <property type="entry name" value="Zn2-C6_fun-type_DNA-bd_sf"/>
</dbReference>
<name>F0XBH8_GROCL</name>
<dbReference type="PANTHER" id="PTHR31001">
    <property type="entry name" value="UNCHARACTERIZED TRANSCRIPTIONAL REGULATORY PROTEIN"/>
    <property type="match status" value="1"/>
</dbReference>
<evidence type="ECO:0000313" key="6">
    <source>
        <dbReference type="EMBL" id="EFX04846.1"/>
    </source>
</evidence>
<feature type="compositionally biased region" description="Low complexity" evidence="4">
    <location>
        <begin position="71"/>
        <end position="90"/>
    </location>
</feature>
<gene>
    <name evidence="6" type="ORF">CMQ_5108</name>
</gene>
<dbReference type="InParanoid" id="F0XBH8"/>
<proteinExistence type="predicted"/>
<dbReference type="GO" id="GO:0000981">
    <property type="term" value="F:DNA-binding transcription factor activity, RNA polymerase II-specific"/>
    <property type="evidence" value="ECO:0007669"/>
    <property type="project" value="InterPro"/>
</dbReference>
<dbReference type="InterPro" id="IPR050613">
    <property type="entry name" value="Sec_Metabolite_Reg"/>
</dbReference>
<dbReference type="Gene3D" id="4.10.240.10">
    <property type="entry name" value="Zn(2)-C6 fungal-type DNA-binding domain"/>
    <property type="match status" value="1"/>
</dbReference>
<dbReference type="RefSeq" id="XP_014174328.1">
    <property type="nucleotide sequence ID" value="XM_014318853.1"/>
</dbReference>
<dbReference type="Proteomes" id="UP000007796">
    <property type="component" value="Unassembled WGS sequence"/>
</dbReference>
<dbReference type="CDD" id="cd12148">
    <property type="entry name" value="fungal_TF_MHR"/>
    <property type="match status" value="1"/>
</dbReference>
<dbReference type="Pfam" id="PF00172">
    <property type="entry name" value="Zn_clus"/>
    <property type="match status" value="1"/>
</dbReference>
<organism evidence="7">
    <name type="scientific">Grosmannia clavigera (strain kw1407 / UAMH 11150)</name>
    <name type="common">Blue stain fungus</name>
    <name type="synonym">Graphiocladiella clavigera</name>
    <dbReference type="NCBI Taxonomy" id="655863"/>
    <lineage>
        <taxon>Eukaryota</taxon>
        <taxon>Fungi</taxon>
        <taxon>Dikarya</taxon>
        <taxon>Ascomycota</taxon>
        <taxon>Pezizomycotina</taxon>
        <taxon>Sordariomycetes</taxon>
        <taxon>Sordariomycetidae</taxon>
        <taxon>Ophiostomatales</taxon>
        <taxon>Ophiostomataceae</taxon>
        <taxon>Leptographium</taxon>
    </lineage>
</organism>
<keyword evidence="3" id="KW-0539">Nucleus</keyword>
<dbReference type="InterPro" id="IPR007219">
    <property type="entry name" value="XnlR_reg_dom"/>
</dbReference>
<evidence type="ECO:0000256" key="1">
    <source>
        <dbReference type="ARBA" id="ARBA00004123"/>
    </source>
</evidence>
<sequence>MSAKRVPSCEPCRLVKLACDHQHPVCSRCIKRGIDSKCEYRKNAFKRIRPQESQRPSPEAMQSSPADHFQSRCTAAQSTSSSTPQSLHQSDIGQSVVLSQLKLYPSPGFQGPSSLASMLDNLGRRGLPPPPGSEHAGLSNEEASRMDALSMNRLSMIEDGVSILDMLLAVMVDDFLDRVFTAWKGCGLESHLGSFLVSSFVDTMSQEINLLQSSHSWRANLFALSQRIFDRGSQPVELDTSTTLRDFVNHFTGPSLRWETVGVILTLIGIAAAETRAPNAICNSEQERQILRMNMVNCANKCASFCESFDMSNDVQIIFLYQNFLLQSVFYGDQSFKTWHAFNDAANALLAAGLHQKPQDAPNVPFFLLEMRKRIFVRFYSTDITMATFLGRPPRISKRFCTVDLPSDLNETVLSLRGPALETELQKLNADGWNTTGQIHSGTVQRWAMTTSMIREDVLELLLGHGKADVVQVTSALRERLMEAWAYLPSRMVVSSLNVWKERTDREEAECLHLIRLYYLHTAFLIEWAAWSQASLEPDDLFRSATELLAWVNQALVRRESLPKLGFISLAWRPVSGAAIFEDLG</sequence>
<accession>F0XBH8</accession>
<protein>
    <submittedName>
        <fullName evidence="6">C6 zinc finger domain containing protein</fullName>
    </submittedName>
</protein>
<dbReference type="SUPFAM" id="SSF57701">
    <property type="entry name" value="Zn2/Cys6 DNA-binding domain"/>
    <property type="match status" value="1"/>
</dbReference>
<dbReference type="Pfam" id="PF04082">
    <property type="entry name" value="Fungal_trans"/>
    <property type="match status" value="1"/>
</dbReference>
<dbReference type="CDD" id="cd00067">
    <property type="entry name" value="GAL4"/>
    <property type="match status" value="1"/>
</dbReference>
<evidence type="ECO:0000259" key="5">
    <source>
        <dbReference type="PROSITE" id="PS50048"/>
    </source>
</evidence>
<feature type="domain" description="Zn(2)-C6 fungal-type" evidence="5">
    <location>
        <begin position="8"/>
        <end position="40"/>
    </location>
</feature>
<comment type="subcellular location">
    <subcellularLocation>
        <location evidence="1">Nucleus</location>
    </subcellularLocation>
</comment>
<dbReference type="GeneID" id="25978394"/>
<dbReference type="GO" id="GO:0008270">
    <property type="term" value="F:zinc ion binding"/>
    <property type="evidence" value="ECO:0007669"/>
    <property type="project" value="InterPro"/>
</dbReference>
<evidence type="ECO:0000256" key="3">
    <source>
        <dbReference type="ARBA" id="ARBA00023242"/>
    </source>
</evidence>
<dbReference type="PROSITE" id="PS50048">
    <property type="entry name" value="ZN2_CY6_FUNGAL_2"/>
    <property type="match status" value="1"/>
</dbReference>
<dbReference type="EMBL" id="GL629756">
    <property type="protein sequence ID" value="EFX04846.1"/>
    <property type="molecule type" value="Genomic_DNA"/>
</dbReference>
<evidence type="ECO:0000313" key="7">
    <source>
        <dbReference type="Proteomes" id="UP000007796"/>
    </source>
</evidence>
<evidence type="ECO:0000256" key="2">
    <source>
        <dbReference type="ARBA" id="ARBA00022723"/>
    </source>
</evidence>
<dbReference type="AlphaFoldDB" id="F0XBH8"/>
<dbReference type="SMART" id="SM00066">
    <property type="entry name" value="GAL4"/>
    <property type="match status" value="1"/>
</dbReference>
<evidence type="ECO:0000256" key="4">
    <source>
        <dbReference type="SAM" id="MobiDB-lite"/>
    </source>
</evidence>
<feature type="region of interest" description="Disordered" evidence="4">
    <location>
        <begin position="119"/>
        <end position="141"/>
    </location>
</feature>
<feature type="region of interest" description="Disordered" evidence="4">
    <location>
        <begin position="47"/>
        <end position="91"/>
    </location>
</feature>
<dbReference type="OrthoDB" id="4898680at2759"/>
<dbReference type="PROSITE" id="PS00463">
    <property type="entry name" value="ZN2_CY6_FUNGAL_1"/>
    <property type="match status" value="1"/>
</dbReference>
<keyword evidence="7" id="KW-1185">Reference proteome</keyword>
<dbReference type="HOGENOM" id="CLU_013296_0_0_1"/>
<dbReference type="STRING" id="655863.F0XBH8"/>
<dbReference type="GO" id="GO:0006351">
    <property type="term" value="P:DNA-templated transcription"/>
    <property type="evidence" value="ECO:0007669"/>
    <property type="project" value="InterPro"/>
</dbReference>
<dbReference type="PANTHER" id="PTHR31001:SF40">
    <property type="entry name" value="ZN(II)2CYS6 TRANSCRIPTION FACTOR (EUROFUNG)"/>
    <property type="match status" value="1"/>
</dbReference>
<feature type="compositionally biased region" description="Polar residues" evidence="4">
    <location>
        <begin position="51"/>
        <end position="65"/>
    </location>
</feature>
<dbReference type="GO" id="GO:0003677">
    <property type="term" value="F:DNA binding"/>
    <property type="evidence" value="ECO:0007669"/>
    <property type="project" value="InterPro"/>
</dbReference>
<dbReference type="eggNOG" id="ENOG502SIC0">
    <property type="taxonomic scope" value="Eukaryota"/>
</dbReference>
<reference evidence="6 7" key="1">
    <citation type="journal article" date="2011" name="Proc. Natl. Acad. Sci. U.S.A.">
        <title>Genome and transcriptome analyses of the mountain pine beetle-fungal symbiont Grosmannia clavigera, a lodgepole pine pathogen.</title>
        <authorList>
            <person name="DiGuistini S."/>
            <person name="Wang Y."/>
            <person name="Liao N.Y."/>
            <person name="Taylor G."/>
            <person name="Tanguay P."/>
            <person name="Feau N."/>
            <person name="Henrissat B."/>
            <person name="Chan S.K."/>
            <person name="Hesse-Orce U."/>
            <person name="Alamouti S.M."/>
            <person name="Tsui C.K.M."/>
            <person name="Docking R.T."/>
            <person name="Levasseur A."/>
            <person name="Haridas S."/>
            <person name="Robertson G."/>
            <person name="Birol I."/>
            <person name="Holt R.A."/>
            <person name="Marra M.A."/>
            <person name="Hamelin R.C."/>
            <person name="Hirst M."/>
            <person name="Jones S.J.M."/>
            <person name="Bohlmann J."/>
            <person name="Breuil C."/>
        </authorList>
    </citation>
    <scope>NUCLEOTIDE SEQUENCE [LARGE SCALE GENOMIC DNA]</scope>
    <source>
        <strain evidence="7">kw1407 / UAMH 11150</strain>
    </source>
</reference>
<keyword evidence="2" id="KW-0479">Metal-binding</keyword>